<keyword evidence="2" id="KW-0813">Transport</keyword>
<dbReference type="EMBL" id="PELP01000122">
    <property type="protein sequence ID" value="RTH05295.1"/>
    <property type="molecule type" value="Genomic_DNA"/>
</dbReference>
<dbReference type="AlphaFoldDB" id="A0A430RD42"/>
<organism evidence="11 12">
    <name type="scientific">Thermus scotoductus</name>
    <dbReference type="NCBI Taxonomy" id="37636"/>
    <lineage>
        <taxon>Bacteria</taxon>
        <taxon>Thermotogati</taxon>
        <taxon>Deinococcota</taxon>
        <taxon>Deinococci</taxon>
        <taxon>Thermales</taxon>
        <taxon>Thermaceae</taxon>
        <taxon>Thermus</taxon>
    </lineage>
</organism>
<dbReference type="GO" id="GO:0006865">
    <property type="term" value="P:amino acid transport"/>
    <property type="evidence" value="ECO:0007669"/>
    <property type="project" value="UniProtKB-KW"/>
</dbReference>
<evidence type="ECO:0000256" key="8">
    <source>
        <dbReference type="ARBA" id="ARBA00037998"/>
    </source>
</evidence>
<feature type="transmembrane region" description="Helical" evidence="10">
    <location>
        <begin position="108"/>
        <end position="127"/>
    </location>
</feature>
<dbReference type="CDD" id="cd06582">
    <property type="entry name" value="TM_PBP1_LivH_like"/>
    <property type="match status" value="1"/>
</dbReference>
<feature type="transmembrane region" description="Helical" evidence="10">
    <location>
        <begin position="81"/>
        <end position="101"/>
    </location>
</feature>
<dbReference type="InterPro" id="IPR052157">
    <property type="entry name" value="BCAA_transport_permease"/>
</dbReference>
<keyword evidence="6 10" id="KW-1133">Transmembrane helix</keyword>
<evidence type="ECO:0000256" key="3">
    <source>
        <dbReference type="ARBA" id="ARBA00022475"/>
    </source>
</evidence>
<evidence type="ECO:0000256" key="9">
    <source>
        <dbReference type="SAM" id="MobiDB-lite"/>
    </source>
</evidence>
<keyword evidence="4 10" id="KW-0812">Transmembrane</keyword>
<sequence length="365" mass="38094">MKAWTIRASLRHCPAGRSHGSFSRADNERSSNSLSPRFPYRVHAPGASREALRGRPALLTGRALGIGVAKWAFFANQTFNGLSVASILALVAVGLAMSFGLQRVINMAHGEWLMLGGYMAYLAYQALPLPLCLLAALPLGFVVGALAALLLEVAVIRHLYGRPLETLLATWGVSLILQQAARNAFGPVGVEVAAPPWLAGTIHLAEISLPWVRLFVIALAAAALLGLAAFLRHTTLGLQLRAVSQNREMAASLGIYTRGVDAVAFALGGGLAGLAGAALALIAPVTPTVGQSYIVDAFLVVILGGVGSLGGAALAALLLGLTSATLQGLTSVSLAKVILLFLVVLFLQLRPRGLLPSRTRALEEV</sequence>
<accession>A0A430RD42</accession>
<keyword evidence="3" id="KW-1003">Cell membrane</keyword>
<protein>
    <submittedName>
        <fullName evidence="11">Urea ABC transporter permease subunit UrtB</fullName>
    </submittedName>
</protein>
<dbReference type="GO" id="GO:0005886">
    <property type="term" value="C:plasma membrane"/>
    <property type="evidence" value="ECO:0007669"/>
    <property type="project" value="UniProtKB-SubCell"/>
</dbReference>
<feature type="transmembrane region" description="Helical" evidence="10">
    <location>
        <begin position="133"/>
        <end position="156"/>
    </location>
</feature>
<evidence type="ECO:0000313" key="12">
    <source>
        <dbReference type="Proteomes" id="UP000286734"/>
    </source>
</evidence>
<feature type="region of interest" description="Disordered" evidence="9">
    <location>
        <begin position="16"/>
        <end position="38"/>
    </location>
</feature>
<dbReference type="InterPro" id="IPR017779">
    <property type="entry name" value="ABC_UrtB_bac"/>
</dbReference>
<comment type="subcellular location">
    <subcellularLocation>
        <location evidence="1">Cell membrane</location>
        <topology evidence="1">Multi-pass membrane protein</topology>
    </subcellularLocation>
</comment>
<dbReference type="Pfam" id="PF02653">
    <property type="entry name" value="BPD_transp_2"/>
    <property type="match status" value="1"/>
</dbReference>
<evidence type="ECO:0000256" key="1">
    <source>
        <dbReference type="ARBA" id="ARBA00004651"/>
    </source>
</evidence>
<dbReference type="Proteomes" id="UP000286734">
    <property type="component" value="Unassembled WGS sequence"/>
</dbReference>
<keyword evidence="5" id="KW-0029">Amino-acid transport</keyword>
<feature type="transmembrane region" description="Helical" evidence="10">
    <location>
        <begin position="328"/>
        <end position="349"/>
    </location>
</feature>
<evidence type="ECO:0000256" key="10">
    <source>
        <dbReference type="SAM" id="Phobius"/>
    </source>
</evidence>
<evidence type="ECO:0000256" key="4">
    <source>
        <dbReference type="ARBA" id="ARBA00022692"/>
    </source>
</evidence>
<comment type="similarity">
    <text evidence="8">Belongs to the binding-protein-dependent transport system permease family. LivHM subfamily.</text>
</comment>
<evidence type="ECO:0000256" key="5">
    <source>
        <dbReference type="ARBA" id="ARBA00022970"/>
    </source>
</evidence>
<dbReference type="NCBIfam" id="TIGR03409">
    <property type="entry name" value="urea_trans_UrtB"/>
    <property type="match status" value="1"/>
</dbReference>
<keyword evidence="7 10" id="KW-0472">Membrane</keyword>
<evidence type="ECO:0000256" key="6">
    <source>
        <dbReference type="ARBA" id="ARBA00022989"/>
    </source>
</evidence>
<dbReference type="GO" id="GO:0022857">
    <property type="term" value="F:transmembrane transporter activity"/>
    <property type="evidence" value="ECO:0007669"/>
    <property type="project" value="InterPro"/>
</dbReference>
<gene>
    <name evidence="11" type="primary">urtB</name>
    <name evidence="11" type="ORF">CSW47_05430</name>
</gene>
<feature type="transmembrane region" description="Helical" evidence="10">
    <location>
        <begin position="297"/>
        <end position="322"/>
    </location>
</feature>
<evidence type="ECO:0000256" key="7">
    <source>
        <dbReference type="ARBA" id="ARBA00023136"/>
    </source>
</evidence>
<feature type="transmembrane region" description="Helical" evidence="10">
    <location>
        <begin position="211"/>
        <end position="231"/>
    </location>
</feature>
<name>A0A430RD42_THESC</name>
<evidence type="ECO:0000256" key="2">
    <source>
        <dbReference type="ARBA" id="ARBA00022448"/>
    </source>
</evidence>
<dbReference type="PANTHER" id="PTHR11795">
    <property type="entry name" value="BRANCHED-CHAIN AMINO ACID TRANSPORT SYSTEM PERMEASE PROTEIN LIVH"/>
    <property type="match status" value="1"/>
</dbReference>
<dbReference type="PANTHER" id="PTHR11795:SF447">
    <property type="entry name" value="ABC TRANSPORTER PERMEASE PROTEIN"/>
    <property type="match status" value="1"/>
</dbReference>
<reference evidence="11 12" key="1">
    <citation type="journal article" date="2019" name="Extremophiles">
        <title>Biogeography of thermophiles and predominance of Thermus scotoductus in domestic water heaters.</title>
        <authorList>
            <person name="Wilpiszeski R.L."/>
            <person name="Zhang Z."/>
            <person name="House C.H."/>
        </authorList>
    </citation>
    <scope>NUCLEOTIDE SEQUENCE [LARGE SCALE GENOMIC DNA]</scope>
    <source>
        <strain evidence="11 12">34_S34</strain>
    </source>
</reference>
<feature type="transmembrane region" description="Helical" evidence="10">
    <location>
        <begin position="262"/>
        <end position="285"/>
    </location>
</feature>
<dbReference type="InterPro" id="IPR001851">
    <property type="entry name" value="ABC_transp_permease"/>
</dbReference>
<proteinExistence type="inferred from homology"/>
<evidence type="ECO:0000313" key="11">
    <source>
        <dbReference type="EMBL" id="RTH05295.1"/>
    </source>
</evidence>
<comment type="caution">
    <text evidence="11">The sequence shown here is derived from an EMBL/GenBank/DDBJ whole genome shotgun (WGS) entry which is preliminary data.</text>
</comment>